<reference evidence="1 2" key="1">
    <citation type="journal article" date="2019" name="New Phytol.">
        <title>Comparative genomics reveals unique wood-decay strategies and fruiting body development in the Schizophyllaceae.</title>
        <authorList>
            <person name="Almasi E."/>
            <person name="Sahu N."/>
            <person name="Krizsan K."/>
            <person name="Balint B."/>
            <person name="Kovacs G.M."/>
            <person name="Kiss B."/>
            <person name="Cseklye J."/>
            <person name="Drula E."/>
            <person name="Henrissat B."/>
            <person name="Nagy I."/>
            <person name="Chovatia M."/>
            <person name="Adam C."/>
            <person name="LaButti K."/>
            <person name="Lipzen A."/>
            <person name="Riley R."/>
            <person name="Grigoriev I.V."/>
            <person name="Nagy L.G."/>
        </authorList>
    </citation>
    <scope>NUCLEOTIDE SEQUENCE [LARGE SCALE GENOMIC DNA]</scope>
    <source>
        <strain evidence="1 2">NL-1724</strain>
    </source>
</reference>
<sequence length="167" mass="19074">MWHRGYLDRGTIASLNDGRGRYLHDINFDEVVRTAVVTMSPRYPAPIGIHWTWSIASRTIQPTLTGDPSTGTYYRTRTTAFGFHDEDALARCFQRRRTRFPQTLRVNHRLLPRLCPSVAYALLIALPPCSPTCHSSPMSRSRLPPRRRPWPMCPRKAARSRCANVAA</sequence>
<evidence type="ECO:0000313" key="1">
    <source>
        <dbReference type="EMBL" id="TRM57235.1"/>
    </source>
</evidence>
<dbReference type="Proteomes" id="UP000320762">
    <property type="component" value="Unassembled WGS sequence"/>
</dbReference>
<evidence type="ECO:0000313" key="2">
    <source>
        <dbReference type="Proteomes" id="UP000320762"/>
    </source>
</evidence>
<dbReference type="AlphaFoldDB" id="A0A550BXG7"/>
<accession>A0A550BXG7</accession>
<proteinExistence type="predicted"/>
<organism evidence="1 2">
    <name type="scientific">Schizophyllum amplum</name>
    <dbReference type="NCBI Taxonomy" id="97359"/>
    <lineage>
        <taxon>Eukaryota</taxon>
        <taxon>Fungi</taxon>
        <taxon>Dikarya</taxon>
        <taxon>Basidiomycota</taxon>
        <taxon>Agaricomycotina</taxon>
        <taxon>Agaricomycetes</taxon>
        <taxon>Agaricomycetidae</taxon>
        <taxon>Agaricales</taxon>
        <taxon>Schizophyllaceae</taxon>
        <taxon>Schizophyllum</taxon>
    </lineage>
</organism>
<keyword evidence="2" id="KW-1185">Reference proteome</keyword>
<name>A0A550BXG7_9AGAR</name>
<dbReference type="EMBL" id="VDMD01000050">
    <property type="protein sequence ID" value="TRM57235.1"/>
    <property type="molecule type" value="Genomic_DNA"/>
</dbReference>
<gene>
    <name evidence="1" type="ORF">BD626DRAFT_222180</name>
</gene>
<comment type="caution">
    <text evidence="1">The sequence shown here is derived from an EMBL/GenBank/DDBJ whole genome shotgun (WGS) entry which is preliminary data.</text>
</comment>
<protein>
    <submittedName>
        <fullName evidence="1">Uncharacterized protein</fullName>
    </submittedName>
</protein>